<name>A0A9X0DRQ8_9HELO</name>
<reference evidence="12" key="1">
    <citation type="submission" date="2022-11" db="EMBL/GenBank/DDBJ databases">
        <title>Genome Resource of Sclerotinia nivalis Strain SnTB1, a Plant Pathogen Isolated from American Ginseng.</title>
        <authorList>
            <person name="Fan S."/>
        </authorList>
    </citation>
    <scope>NUCLEOTIDE SEQUENCE</scope>
    <source>
        <strain evidence="12">SnTB1</strain>
    </source>
</reference>
<evidence type="ECO:0000256" key="5">
    <source>
        <dbReference type="ARBA" id="ARBA00023136"/>
    </source>
</evidence>
<accession>A0A9X0DRQ8</accession>
<comment type="function">
    <text evidence="7">May be involved in telomere capping.</text>
</comment>
<evidence type="ECO:0000256" key="8">
    <source>
        <dbReference type="ARBA" id="ARBA00038159"/>
    </source>
</evidence>
<sequence length="661" mass="72313">MSETYRPDTDALPEDPYDTAYLSQRDLGLNIPINYATTPGISLTAACFPFLKYEDDDSAICISNLLADGFRRLEVDLYWDGMRQLWSFCPVALPVSTSSIVSSPIPTSTLPSTTASLTSAQQTTDLIARQDIVTSTIISSSSMINTDSTSRLSSSSRTLSTVNFMTSSLEPTLPATSTVPISSNRLLYNIGHYTCTPTINLHILTSLLLDYIQKTQNTIEAHMLILTLNIHAVKSDASINGPAPQPTNFPDVLETLESIFSANLSAYIYTPNDLRSNRANLNASWYSVTERYRPALDYYSTITRDFGVVSTEDGWPSEAYVEFSQGKRMLLQFGNVDPQMTGYNFSGDSGTIFSPGYLSNRRESDILTSPDGNLTGGCFLANATEQVSQVNSSWATAANISGFDYPTHSNSNLTSLLNLTSSLTNCGISPTLNITLLNTTANTNNDPYKSYAYSTIWSWAPNEPRNSSSSSSSSSSDNDDPLFRCATLRTTTNHWHVTDCSSKLYAACRAPTQPYNWTLTTYPISYSYAAQACPSPYTFSSPRSALENAHLLQTMRVLSPSRDLDLTNNAKIWLDFNSLDTKNCWTAGGPNATCPYGDNRLLDDIREREVIVPVVAALIVMILTGLVLAGKCAGRARSRGKRKGRGRGKRRGGVVYEGVPA</sequence>
<organism evidence="12 13">
    <name type="scientific">Sclerotinia nivalis</name>
    <dbReference type="NCBI Taxonomy" id="352851"/>
    <lineage>
        <taxon>Eukaryota</taxon>
        <taxon>Fungi</taxon>
        <taxon>Dikarya</taxon>
        <taxon>Ascomycota</taxon>
        <taxon>Pezizomycotina</taxon>
        <taxon>Leotiomycetes</taxon>
        <taxon>Helotiales</taxon>
        <taxon>Sclerotiniaceae</taxon>
        <taxon>Sclerotinia</taxon>
    </lineage>
</organism>
<evidence type="ECO:0000256" key="3">
    <source>
        <dbReference type="ARBA" id="ARBA00022729"/>
    </source>
</evidence>
<feature type="transmembrane region" description="Helical" evidence="10">
    <location>
        <begin position="610"/>
        <end position="633"/>
    </location>
</feature>
<dbReference type="InterPro" id="IPR051008">
    <property type="entry name" value="Telomere_Capping_Maintenance"/>
</dbReference>
<comment type="caution">
    <text evidence="12">The sequence shown here is derived from an EMBL/GenBank/DDBJ whole genome shotgun (WGS) entry which is preliminary data.</text>
</comment>
<keyword evidence="4 10" id="KW-1133">Transmembrane helix</keyword>
<evidence type="ECO:0000256" key="4">
    <source>
        <dbReference type="ARBA" id="ARBA00022989"/>
    </source>
</evidence>
<evidence type="ECO:0000256" key="1">
    <source>
        <dbReference type="ARBA" id="ARBA00004479"/>
    </source>
</evidence>
<keyword evidence="3" id="KW-0732">Signal</keyword>
<dbReference type="PANTHER" id="PTHR35518">
    <property type="entry name" value="MAINTENANCE OF TELOMOERE CAPPING"/>
    <property type="match status" value="1"/>
</dbReference>
<gene>
    <name evidence="12" type="ORF">OCU04_001137</name>
</gene>
<evidence type="ECO:0000256" key="7">
    <source>
        <dbReference type="ARBA" id="ARBA00037703"/>
    </source>
</evidence>
<proteinExistence type="inferred from homology"/>
<protein>
    <recommendedName>
        <fullName evidence="9">Maintenance of telomere capping protein 6</fullName>
    </recommendedName>
</protein>
<dbReference type="GO" id="GO:0016020">
    <property type="term" value="C:membrane"/>
    <property type="evidence" value="ECO:0007669"/>
    <property type="project" value="UniProtKB-SubCell"/>
</dbReference>
<dbReference type="OrthoDB" id="5573651at2759"/>
<evidence type="ECO:0000256" key="10">
    <source>
        <dbReference type="SAM" id="Phobius"/>
    </source>
</evidence>
<evidence type="ECO:0000256" key="2">
    <source>
        <dbReference type="ARBA" id="ARBA00022692"/>
    </source>
</evidence>
<feature type="domain" description="MTC6 partial TIM-barrel" evidence="11">
    <location>
        <begin position="18"/>
        <end position="439"/>
    </location>
</feature>
<dbReference type="Pfam" id="PF25506">
    <property type="entry name" value="TIM-barrel_MTC6"/>
    <property type="match status" value="1"/>
</dbReference>
<keyword evidence="13" id="KW-1185">Reference proteome</keyword>
<comment type="subcellular location">
    <subcellularLocation>
        <location evidence="1">Membrane</location>
        <topology evidence="1">Single-pass type I membrane protein</topology>
    </subcellularLocation>
</comment>
<evidence type="ECO:0000313" key="12">
    <source>
        <dbReference type="EMBL" id="KAJ8070773.1"/>
    </source>
</evidence>
<evidence type="ECO:0000256" key="9">
    <source>
        <dbReference type="ARBA" id="ARBA00039865"/>
    </source>
</evidence>
<keyword evidence="5 10" id="KW-0472">Membrane</keyword>
<comment type="similarity">
    <text evidence="8">Belongs to the MTC6 family.</text>
</comment>
<evidence type="ECO:0000313" key="13">
    <source>
        <dbReference type="Proteomes" id="UP001152300"/>
    </source>
</evidence>
<dbReference type="EMBL" id="JAPEIS010000001">
    <property type="protein sequence ID" value="KAJ8070773.1"/>
    <property type="molecule type" value="Genomic_DNA"/>
</dbReference>
<dbReference type="Proteomes" id="UP001152300">
    <property type="component" value="Unassembled WGS sequence"/>
</dbReference>
<keyword evidence="2 10" id="KW-0812">Transmembrane</keyword>
<dbReference type="AlphaFoldDB" id="A0A9X0DRQ8"/>
<evidence type="ECO:0000256" key="6">
    <source>
        <dbReference type="ARBA" id="ARBA00023180"/>
    </source>
</evidence>
<keyword evidence="6" id="KW-0325">Glycoprotein</keyword>
<dbReference type="PANTHER" id="PTHR35518:SF2">
    <property type="entry name" value="MAINTENANCE OF TELOMERE CAPPING PROTEIN 6"/>
    <property type="match status" value="1"/>
</dbReference>
<dbReference type="InterPro" id="IPR057530">
    <property type="entry name" value="TIM-barrel_MTC6"/>
</dbReference>
<evidence type="ECO:0000259" key="11">
    <source>
        <dbReference type="Pfam" id="PF25506"/>
    </source>
</evidence>